<keyword evidence="1" id="KW-1133">Transmembrane helix</keyword>
<dbReference type="InParanoid" id="A0A4S2MSS2"/>
<keyword evidence="3" id="KW-1185">Reference proteome</keyword>
<protein>
    <submittedName>
        <fullName evidence="2">Uncharacterized protein</fullName>
    </submittedName>
</protein>
<name>A0A4S2MSS2_9PEZI</name>
<evidence type="ECO:0000256" key="1">
    <source>
        <dbReference type="SAM" id="Phobius"/>
    </source>
</evidence>
<organism evidence="2 3">
    <name type="scientific">Ascodesmis nigricans</name>
    <dbReference type="NCBI Taxonomy" id="341454"/>
    <lineage>
        <taxon>Eukaryota</taxon>
        <taxon>Fungi</taxon>
        <taxon>Dikarya</taxon>
        <taxon>Ascomycota</taxon>
        <taxon>Pezizomycotina</taxon>
        <taxon>Pezizomycetes</taxon>
        <taxon>Pezizales</taxon>
        <taxon>Ascodesmidaceae</taxon>
        <taxon>Ascodesmis</taxon>
    </lineage>
</organism>
<gene>
    <name evidence="2" type="ORF">EX30DRAFT_112520</name>
</gene>
<accession>A0A4S2MSS2</accession>
<evidence type="ECO:0000313" key="3">
    <source>
        <dbReference type="Proteomes" id="UP000298138"/>
    </source>
</evidence>
<reference evidence="2 3" key="1">
    <citation type="submission" date="2019-04" db="EMBL/GenBank/DDBJ databases">
        <title>Comparative genomics and transcriptomics to analyze fruiting body development in filamentous ascomycetes.</title>
        <authorList>
            <consortium name="DOE Joint Genome Institute"/>
            <person name="Lutkenhaus R."/>
            <person name="Traeger S."/>
            <person name="Breuer J."/>
            <person name="Kuo A."/>
            <person name="Lipzen A."/>
            <person name="Pangilinan J."/>
            <person name="Dilworth D."/>
            <person name="Sandor L."/>
            <person name="Poggeler S."/>
            <person name="Barry K."/>
            <person name="Grigoriev I.V."/>
            <person name="Nowrousian M."/>
        </authorList>
    </citation>
    <scope>NUCLEOTIDE SEQUENCE [LARGE SCALE GENOMIC DNA]</scope>
    <source>
        <strain evidence="2 3">CBS 389.68</strain>
    </source>
</reference>
<proteinExistence type="predicted"/>
<dbReference type="AlphaFoldDB" id="A0A4S2MSS2"/>
<keyword evidence="1" id="KW-0472">Membrane</keyword>
<evidence type="ECO:0000313" key="2">
    <source>
        <dbReference type="EMBL" id="TGZ79378.1"/>
    </source>
</evidence>
<sequence length="53" mass="6575">MVWREGLVYLFLSCFYQFYLSFAFVYNRFYSISFFPLWTRGLPHHRRCNHVAS</sequence>
<feature type="transmembrane region" description="Helical" evidence="1">
    <location>
        <begin position="6"/>
        <end position="26"/>
    </location>
</feature>
<dbReference type="EMBL" id="ML220132">
    <property type="protein sequence ID" value="TGZ79378.1"/>
    <property type="molecule type" value="Genomic_DNA"/>
</dbReference>
<dbReference type="Proteomes" id="UP000298138">
    <property type="component" value="Unassembled WGS sequence"/>
</dbReference>
<keyword evidence="1" id="KW-0812">Transmembrane</keyword>